<dbReference type="Proteomes" id="UP000297454">
    <property type="component" value="Unassembled WGS sequence"/>
</dbReference>
<keyword evidence="1" id="KW-0129">CBS domain</keyword>
<dbReference type="InterPro" id="IPR046342">
    <property type="entry name" value="CBS_dom_sf"/>
</dbReference>
<dbReference type="Gene3D" id="3.10.580.10">
    <property type="entry name" value="CBS-domain"/>
    <property type="match status" value="1"/>
</dbReference>
<dbReference type="InterPro" id="IPR000644">
    <property type="entry name" value="CBS_dom"/>
</dbReference>
<dbReference type="SUPFAM" id="SSF54631">
    <property type="entry name" value="CBS-domain pair"/>
    <property type="match status" value="1"/>
</dbReference>
<dbReference type="PROSITE" id="PS51371">
    <property type="entry name" value="CBS"/>
    <property type="match status" value="1"/>
</dbReference>
<evidence type="ECO:0000256" key="1">
    <source>
        <dbReference type="PROSITE-ProRule" id="PRU00703"/>
    </source>
</evidence>
<dbReference type="GeneID" id="97030157"/>
<proteinExistence type="predicted"/>
<keyword evidence="4" id="KW-1185">Reference proteome</keyword>
<dbReference type="OrthoDB" id="2375431at2"/>
<dbReference type="AlphaFoldDB" id="A0A4R9C3R8"/>
<dbReference type="RefSeq" id="WP_134711322.1">
    <property type="nucleotide sequence ID" value="NZ_CP119081.1"/>
</dbReference>
<organism evidence="3 4">
    <name type="scientific">Helcococcus ovis</name>
    <dbReference type="NCBI Taxonomy" id="72026"/>
    <lineage>
        <taxon>Bacteria</taxon>
        <taxon>Bacillati</taxon>
        <taxon>Bacillota</taxon>
        <taxon>Tissierellia</taxon>
        <taxon>Tissierellales</taxon>
        <taxon>Peptoniphilaceae</taxon>
        <taxon>Helcococcus</taxon>
    </lineage>
</organism>
<dbReference type="NCBIfam" id="NF041630">
    <property type="entry name" value="CBS_CbpB"/>
    <property type="match status" value="1"/>
</dbReference>
<protein>
    <submittedName>
        <fullName evidence="3">CBS domain-containing protein</fullName>
    </submittedName>
</protein>
<sequence length="152" mass="17867">MINKDIEHFIQTSEASIMIPKKDTSMVFEDNALTHAMLILKQSNYTQIPVLDYDSKFKGLISLHHIYRILGEELFNDFDKLSNYKVKDFIDNHYAIINENYQLEDVMNLLINYNFINVVSDDNKYIGMITRSAILKNMNFLIHNTDKIIKKL</sequence>
<evidence type="ECO:0000313" key="4">
    <source>
        <dbReference type="Proteomes" id="UP000297454"/>
    </source>
</evidence>
<evidence type="ECO:0000259" key="2">
    <source>
        <dbReference type="PROSITE" id="PS51371"/>
    </source>
</evidence>
<evidence type="ECO:0000313" key="3">
    <source>
        <dbReference type="EMBL" id="TFF66979.1"/>
    </source>
</evidence>
<comment type="caution">
    <text evidence="3">The sequence shown here is derived from an EMBL/GenBank/DDBJ whole genome shotgun (WGS) entry which is preliminary data.</text>
</comment>
<dbReference type="EMBL" id="SCFR01000005">
    <property type="protein sequence ID" value="TFF66979.1"/>
    <property type="molecule type" value="Genomic_DNA"/>
</dbReference>
<reference evidence="3 4" key="1">
    <citation type="submission" date="2019-01" db="EMBL/GenBank/DDBJ databases">
        <title>Draft Genome Sequences of Helcococcus ovis Strains Isolated from the Uterus and Vagina of Dairy Cows with Metritis.</title>
        <authorList>
            <person name="Cunha F."/>
            <person name="Jeon S.J."/>
            <person name="Kutzer P."/>
            <person name="Galvao K.N."/>
        </authorList>
    </citation>
    <scope>NUCLEOTIDE SEQUENCE [LARGE SCALE GENOMIC DNA]</scope>
    <source>
        <strain evidence="3 4">KG-37</strain>
    </source>
</reference>
<gene>
    <name evidence="3" type="ORF">EQF91_02310</name>
</gene>
<name>A0A4R9C3R8_9FIRM</name>
<dbReference type="Pfam" id="PF00571">
    <property type="entry name" value="CBS"/>
    <property type="match status" value="2"/>
</dbReference>
<feature type="domain" description="CBS" evidence="2">
    <location>
        <begin position="18"/>
        <end position="78"/>
    </location>
</feature>
<dbReference type="InterPro" id="IPR048125">
    <property type="entry name" value="CBS_CbpB"/>
</dbReference>
<accession>A0A4R9C3R8</accession>